<dbReference type="CDD" id="cd00801">
    <property type="entry name" value="INT_P4_C"/>
    <property type="match status" value="1"/>
</dbReference>
<dbReference type="Gene3D" id="1.10.150.130">
    <property type="match status" value="1"/>
</dbReference>
<dbReference type="InterPro" id="IPR011010">
    <property type="entry name" value="DNA_brk_join_enz"/>
</dbReference>
<dbReference type="RefSeq" id="WP_036983487.1">
    <property type="nucleotide sequence ID" value="NZ_CAWPNQ010000011.1"/>
</dbReference>
<dbReference type="InterPro" id="IPR025166">
    <property type="entry name" value="Integrase_DNA_bind_dom"/>
</dbReference>
<dbReference type="Proteomes" id="UP000295055">
    <property type="component" value="Unassembled WGS sequence"/>
</dbReference>
<dbReference type="InterPro" id="IPR053876">
    <property type="entry name" value="Phage_int_M"/>
</dbReference>
<dbReference type="InterPro" id="IPR050808">
    <property type="entry name" value="Phage_Integrase"/>
</dbReference>
<dbReference type="PANTHER" id="PTHR30629">
    <property type="entry name" value="PROPHAGE INTEGRASE"/>
    <property type="match status" value="1"/>
</dbReference>
<dbReference type="EMBL" id="SMAS01000001">
    <property type="protein sequence ID" value="TCT38462.1"/>
    <property type="molecule type" value="Genomic_DNA"/>
</dbReference>
<name>A0A4R3NQZ2_9GAMM</name>
<dbReference type="Gene3D" id="1.10.443.10">
    <property type="entry name" value="Intergrase catalytic core"/>
    <property type="match status" value="1"/>
</dbReference>
<dbReference type="SUPFAM" id="SSF56349">
    <property type="entry name" value="DNA breaking-rejoining enzymes"/>
    <property type="match status" value="1"/>
</dbReference>
<dbReference type="Pfam" id="PF13356">
    <property type="entry name" value="Arm-DNA-bind_3"/>
    <property type="match status" value="1"/>
</dbReference>
<comment type="similarity">
    <text evidence="1">Belongs to the 'phage' integrase family.</text>
</comment>
<dbReference type="Pfam" id="PF00589">
    <property type="entry name" value="Phage_integrase"/>
    <property type="match status" value="1"/>
</dbReference>
<evidence type="ECO:0000256" key="2">
    <source>
        <dbReference type="ARBA" id="ARBA00022908"/>
    </source>
</evidence>
<sequence length="419" mass="47941">MPNLNDRQIKAWINSNERFEGKADGNGLYLRYSKNDKNPSWRFRYSFNKKARIVSIGTYPNITLMKAREIARELSAKVILGVDVAGDIKRQKAEALERIQREDKAVKVFGLIDEFYERQIKPKRKKHEESKKLIDKNITAVIGSMKIEDVKPKDVDLLIKSIVDRGSPFTADESLRWLKRIFDYAVRRQMIDSNPASAFGISDAGGMESKRERWLTREELTLFLSTLNSSTLPESNKIAFKIILAVGLRKMELCEAKWCEIDLDNAVWHFPSERSKTGDAIDIPLSKPVIEWFNQLKVMACGSEYVLPARRTGTGKNKTINKTTLNKNLESILSSLPESFIQFSIHDLRRTMRTHLSALGIEPQIAERCLNHRVKGIEGVYNRHDYFDERKAALSQWADLLTALESGSDYNVVPMSKKA</sequence>
<dbReference type="PANTHER" id="PTHR30629:SF2">
    <property type="entry name" value="PROPHAGE INTEGRASE INTS-RELATED"/>
    <property type="match status" value="1"/>
</dbReference>
<dbReference type="OrthoDB" id="5589990at2"/>
<evidence type="ECO:0000256" key="4">
    <source>
        <dbReference type="ARBA" id="ARBA00023172"/>
    </source>
</evidence>
<dbReference type="GO" id="GO:0003677">
    <property type="term" value="F:DNA binding"/>
    <property type="evidence" value="ECO:0007669"/>
    <property type="project" value="UniProtKB-KW"/>
</dbReference>
<evidence type="ECO:0000256" key="3">
    <source>
        <dbReference type="ARBA" id="ARBA00023125"/>
    </source>
</evidence>
<dbReference type="Pfam" id="PF22022">
    <property type="entry name" value="Phage_int_M"/>
    <property type="match status" value="1"/>
</dbReference>
<proteinExistence type="inferred from homology"/>
<dbReference type="PROSITE" id="PS51898">
    <property type="entry name" value="TYR_RECOMBINASE"/>
    <property type="match status" value="1"/>
</dbReference>
<dbReference type="InterPro" id="IPR013762">
    <property type="entry name" value="Integrase-like_cat_sf"/>
</dbReference>
<keyword evidence="4" id="KW-0233">DNA recombination</keyword>
<reference evidence="6 7" key="1">
    <citation type="submission" date="2019-03" db="EMBL/GenBank/DDBJ databases">
        <title>Genomic analyses of the natural microbiome of Caenorhabditis elegans.</title>
        <authorList>
            <person name="Samuel B."/>
        </authorList>
    </citation>
    <scope>NUCLEOTIDE SEQUENCE [LARGE SCALE GENOMIC DNA]</scope>
    <source>
        <strain evidence="6 7">JUb102</strain>
    </source>
</reference>
<dbReference type="AlphaFoldDB" id="A0A4R3NQZ2"/>
<dbReference type="InterPro" id="IPR002104">
    <property type="entry name" value="Integrase_catalytic"/>
</dbReference>
<keyword evidence="3" id="KW-0238">DNA-binding</keyword>
<evidence type="ECO:0000313" key="6">
    <source>
        <dbReference type="EMBL" id="TCT38462.1"/>
    </source>
</evidence>
<gene>
    <name evidence="6" type="ORF">EC835_101466</name>
</gene>
<dbReference type="Gene3D" id="3.30.160.390">
    <property type="entry name" value="Integrase, DNA-binding domain"/>
    <property type="match status" value="1"/>
</dbReference>
<evidence type="ECO:0000256" key="1">
    <source>
        <dbReference type="ARBA" id="ARBA00008857"/>
    </source>
</evidence>
<accession>A0A4R3NQZ2</accession>
<dbReference type="GO" id="GO:0006310">
    <property type="term" value="P:DNA recombination"/>
    <property type="evidence" value="ECO:0007669"/>
    <property type="project" value="UniProtKB-KW"/>
</dbReference>
<protein>
    <submittedName>
        <fullName evidence="6">Integrase</fullName>
    </submittedName>
</protein>
<dbReference type="InterPro" id="IPR010998">
    <property type="entry name" value="Integrase_recombinase_N"/>
</dbReference>
<comment type="caution">
    <text evidence="6">The sequence shown here is derived from an EMBL/GenBank/DDBJ whole genome shotgun (WGS) entry which is preliminary data.</text>
</comment>
<dbReference type="InterPro" id="IPR038488">
    <property type="entry name" value="Integrase_DNA-bd_sf"/>
</dbReference>
<feature type="domain" description="Tyr recombinase" evidence="5">
    <location>
        <begin position="210"/>
        <end position="395"/>
    </location>
</feature>
<keyword evidence="2" id="KW-0229">DNA integration</keyword>
<organism evidence="6 7">
    <name type="scientific">Providencia alcalifaciens</name>
    <dbReference type="NCBI Taxonomy" id="126385"/>
    <lineage>
        <taxon>Bacteria</taxon>
        <taxon>Pseudomonadati</taxon>
        <taxon>Pseudomonadota</taxon>
        <taxon>Gammaproteobacteria</taxon>
        <taxon>Enterobacterales</taxon>
        <taxon>Morganellaceae</taxon>
        <taxon>Providencia</taxon>
    </lineage>
</organism>
<dbReference type="GO" id="GO:0015074">
    <property type="term" value="P:DNA integration"/>
    <property type="evidence" value="ECO:0007669"/>
    <property type="project" value="UniProtKB-KW"/>
</dbReference>
<evidence type="ECO:0000313" key="7">
    <source>
        <dbReference type="Proteomes" id="UP000295055"/>
    </source>
</evidence>
<evidence type="ECO:0000259" key="5">
    <source>
        <dbReference type="PROSITE" id="PS51898"/>
    </source>
</evidence>